<dbReference type="PANTHER" id="PTHR11138">
    <property type="entry name" value="METHIONYL-TRNA FORMYLTRANSFERASE"/>
    <property type="match status" value="1"/>
</dbReference>
<dbReference type="CDD" id="cd08646">
    <property type="entry name" value="FMT_core_Met-tRNA-FMT_N"/>
    <property type="match status" value="1"/>
</dbReference>
<dbReference type="OMA" id="KEWWNGV"/>
<gene>
    <name evidence="3" type="ORF">L228DRAFT_244511</name>
</gene>
<dbReference type="EC" id="2.1.2.9" evidence="1"/>
<feature type="domain" description="Formyl transferase N-terminal" evidence="2">
    <location>
        <begin position="42"/>
        <end position="201"/>
    </location>
</feature>
<accession>A0A165J1Z3</accession>
<evidence type="ECO:0000313" key="4">
    <source>
        <dbReference type="Proteomes" id="UP000076632"/>
    </source>
</evidence>
<dbReference type="Pfam" id="PF00551">
    <property type="entry name" value="Formyl_trans_N"/>
    <property type="match status" value="1"/>
</dbReference>
<dbReference type="Proteomes" id="UP000076632">
    <property type="component" value="Unassembled WGS sequence"/>
</dbReference>
<sequence length="393" mass="42571">MKLLLRGPGVLRPALVPHYVNCISKFPPQRRLLASKACDPLRILFCGSEDFSIASLRALHKEHLEGKSGIASIDVVCRPGKWGGRGNKLFREVPIKAVAGQLGLRVHEIDTFTGWNPPTPHGQPVNLVIAVSFGLFVPPRILRGAKYGGLNVHPSFLPEFRGAAPIHHTLLAGCNTTGVTLQTLDFGKFDHGKILAQTPYPGIDIPNPETCKVQQLMEIVAPKGAEMLVQGIRDRVFVPPIEEAGWNHSGAEGGPFKMAPKITPADRHIDWASWSAKEIMRRAHVIGPLWSKAAILSGNNTTWKRLIFEDIRECSELEPRPESPGLPFLGGPEPGSRLLVGTCDGKLLSIGKVKMEGTVLMDGVAAVTRAGLLDISAHADGSEELASFRTPLV</sequence>
<proteinExistence type="predicted"/>
<organism evidence="3 4">
    <name type="scientific">Xylona heveae (strain CBS 132557 / TC161)</name>
    <dbReference type="NCBI Taxonomy" id="1328760"/>
    <lineage>
        <taxon>Eukaryota</taxon>
        <taxon>Fungi</taxon>
        <taxon>Dikarya</taxon>
        <taxon>Ascomycota</taxon>
        <taxon>Pezizomycotina</taxon>
        <taxon>Xylonomycetes</taxon>
        <taxon>Xylonales</taxon>
        <taxon>Xylonaceae</taxon>
        <taxon>Xylona</taxon>
    </lineage>
</organism>
<dbReference type="AlphaFoldDB" id="A0A165J1Z3"/>
<dbReference type="FunCoup" id="A0A165J1Z3">
    <property type="interactions" value="264"/>
</dbReference>
<protein>
    <recommendedName>
        <fullName evidence="1">methionyl-tRNA formyltransferase</fullName>
        <ecNumber evidence="1">2.1.2.9</ecNumber>
    </recommendedName>
</protein>
<dbReference type="InParanoid" id="A0A165J1Z3"/>
<dbReference type="GeneID" id="28897078"/>
<dbReference type="InterPro" id="IPR002376">
    <property type="entry name" value="Formyl_transf_N"/>
</dbReference>
<dbReference type="GO" id="GO:0005739">
    <property type="term" value="C:mitochondrion"/>
    <property type="evidence" value="ECO:0007669"/>
    <property type="project" value="TreeGrafter"/>
</dbReference>
<dbReference type="GO" id="GO:0004479">
    <property type="term" value="F:methionyl-tRNA formyltransferase activity"/>
    <property type="evidence" value="ECO:0007669"/>
    <property type="project" value="UniProtKB-EC"/>
</dbReference>
<dbReference type="Gene3D" id="3.40.50.12230">
    <property type="match status" value="1"/>
</dbReference>
<keyword evidence="4" id="KW-1185">Reference proteome</keyword>
<dbReference type="OrthoDB" id="10268103at2759"/>
<dbReference type="RefSeq" id="XP_018191183.1">
    <property type="nucleotide sequence ID" value="XM_018331941.1"/>
</dbReference>
<evidence type="ECO:0000313" key="3">
    <source>
        <dbReference type="EMBL" id="KZF25628.1"/>
    </source>
</evidence>
<reference evidence="3 4" key="1">
    <citation type="journal article" date="2016" name="Fungal Biol.">
        <title>The genome of Xylona heveae provides a window into fungal endophytism.</title>
        <authorList>
            <person name="Gazis R."/>
            <person name="Kuo A."/>
            <person name="Riley R."/>
            <person name="LaButti K."/>
            <person name="Lipzen A."/>
            <person name="Lin J."/>
            <person name="Amirebrahimi M."/>
            <person name="Hesse C.N."/>
            <person name="Spatafora J.W."/>
            <person name="Henrissat B."/>
            <person name="Hainaut M."/>
            <person name="Grigoriev I.V."/>
            <person name="Hibbett D.S."/>
        </authorList>
    </citation>
    <scope>NUCLEOTIDE SEQUENCE [LARGE SCALE GENOMIC DNA]</scope>
    <source>
        <strain evidence="3 4">TC161</strain>
    </source>
</reference>
<evidence type="ECO:0000259" key="2">
    <source>
        <dbReference type="Pfam" id="PF00551"/>
    </source>
</evidence>
<dbReference type="InterPro" id="IPR041711">
    <property type="entry name" value="Met-tRNA-FMT_N"/>
</dbReference>
<name>A0A165J1Z3_XYLHT</name>
<dbReference type="STRING" id="1328760.A0A165J1Z3"/>
<keyword evidence="3" id="KW-0808">Transferase</keyword>
<dbReference type="EMBL" id="KV407455">
    <property type="protein sequence ID" value="KZF25628.1"/>
    <property type="molecule type" value="Genomic_DNA"/>
</dbReference>
<dbReference type="SUPFAM" id="SSF53328">
    <property type="entry name" value="Formyltransferase"/>
    <property type="match status" value="1"/>
</dbReference>
<dbReference type="InterPro" id="IPR036477">
    <property type="entry name" value="Formyl_transf_N_sf"/>
</dbReference>
<dbReference type="PANTHER" id="PTHR11138:SF5">
    <property type="entry name" value="METHIONYL-TRNA FORMYLTRANSFERASE, MITOCHONDRIAL"/>
    <property type="match status" value="1"/>
</dbReference>
<evidence type="ECO:0000256" key="1">
    <source>
        <dbReference type="ARBA" id="ARBA00012261"/>
    </source>
</evidence>